<dbReference type="GO" id="GO:0004385">
    <property type="term" value="F:GMP kinase activity"/>
    <property type="evidence" value="ECO:0007669"/>
    <property type="project" value="UniProtKB-EC"/>
</dbReference>
<keyword evidence="11" id="KW-0963">Cytoplasm</keyword>
<comment type="function">
    <text evidence="1 11">Essential for recycling GMP and indirectly, cGMP.</text>
</comment>
<protein>
    <recommendedName>
        <fullName evidence="4 11">Guanylate kinase</fullName>
        <ecNumber evidence="3 11">2.7.4.8</ecNumber>
    </recommendedName>
    <alternativeName>
        <fullName evidence="9 11">GMP kinase</fullName>
    </alternativeName>
</protein>
<comment type="similarity">
    <text evidence="2 11">Belongs to the guanylate kinase family.</text>
</comment>
<dbReference type="HAMAP" id="MF_00328">
    <property type="entry name" value="Guanylate_kinase"/>
    <property type="match status" value="1"/>
</dbReference>
<comment type="catalytic activity">
    <reaction evidence="10 11">
        <text>GMP + ATP = GDP + ADP</text>
        <dbReference type="Rhea" id="RHEA:20780"/>
        <dbReference type="ChEBI" id="CHEBI:30616"/>
        <dbReference type="ChEBI" id="CHEBI:58115"/>
        <dbReference type="ChEBI" id="CHEBI:58189"/>
        <dbReference type="ChEBI" id="CHEBI:456216"/>
        <dbReference type="EC" id="2.7.4.8"/>
    </reaction>
</comment>
<evidence type="ECO:0000256" key="1">
    <source>
        <dbReference type="ARBA" id="ARBA00003531"/>
    </source>
</evidence>
<organism evidence="13 14">
    <name type="scientific">Actinophytocola glycyrrhizae</name>
    <dbReference type="NCBI Taxonomy" id="2044873"/>
    <lineage>
        <taxon>Bacteria</taxon>
        <taxon>Bacillati</taxon>
        <taxon>Actinomycetota</taxon>
        <taxon>Actinomycetes</taxon>
        <taxon>Pseudonocardiales</taxon>
        <taxon>Pseudonocardiaceae</taxon>
    </lineage>
</organism>
<dbReference type="InterPro" id="IPR008144">
    <property type="entry name" value="Guanylate_kin-like_dom"/>
</dbReference>
<dbReference type="SMART" id="SM00072">
    <property type="entry name" value="GuKc"/>
    <property type="match status" value="1"/>
</dbReference>
<name>A0ABV9S9M8_9PSEU</name>
<dbReference type="Gene3D" id="3.40.50.300">
    <property type="entry name" value="P-loop containing nucleotide triphosphate hydrolases"/>
    <property type="match status" value="1"/>
</dbReference>
<evidence type="ECO:0000256" key="4">
    <source>
        <dbReference type="ARBA" id="ARBA00016296"/>
    </source>
</evidence>
<comment type="subcellular location">
    <subcellularLocation>
        <location evidence="11">Cytoplasm</location>
    </subcellularLocation>
</comment>
<evidence type="ECO:0000313" key="13">
    <source>
        <dbReference type="EMBL" id="MFC4857479.1"/>
    </source>
</evidence>
<accession>A0ABV9S9M8</accession>
<dbReference type="PROSITE" id="PS50052">
    <property type="entry name" value="GUANYLATE_KINASE_2"/>
    <property type="match status" value="1"/>
</dbReference>
<dbReference type="PANTHER" id="PTHR23117">
    <property type="entry name" value="GUANYLATE KINASE-RELATED"/>
    <property type="match status" value="1"/>
</dbReference>
<evidence type="ECO:0000256" key="7">
    <source>
        <dbReference type="ARBA" id="ARBA00022777"/>
    </source>
</evidence>
<gene>
    <name evidence="11 13" type="primary">gmk</name>
    <name evidence="13" type="ORF">ACFPCV_28620</name>
</gene>
<dbReference type="InterPro" id="IPR020590">
    <property type="entry name" value="Guanylate_kinase_CS"/>
</dbReference>
<keyword evidence="6 11" id="KW-0547">Nucleotide-binding</keyword>
<proteinExistence type="inferred from homology"/>
<evidence type="ECO:0000256" key="8">
    <source>
        <dbReference type="ARBA" id="ARBA00022840"/>
    </source>
</evidence>
<evidence type="ECO:0000256" key="9">
    <source>
        <dbReference type="ARBA" id="ARBA00030128"/>
    </source>
</evidence>
<dbReference type="PROSITE" id="PS00856">
    <property type="entry name" value="GUANYLATE_KINASE_1"/>
    <property type="match status" value="1"/>
</dbReference>
<evidence type="ECO:0000256" key="6">
    <source>
        <dbReference type="ARBA" id="ARBA00022741"/>
    </source>
</evidence>
<comment type="caution">
    <text evidence="13">The sequence shown here is derived from an EMBL/GenBank/DDBJ whole genome shotgun (WGS) entry which is preliminary data.</text>
</comment>
<keyword evidence="7 11" id="KW-0418">Kinase</keyword>
<evidence type="ECO:0000313" key="14">
    <source>
        <dbReference type="Proteomes" id="UP001595859"/>
    </source>
</evidence>
<keyword evidence="14" id="KW-1185">Reference proteome</keyword>
<dbReference type="Gene3D" id="3.30.63.10">
    <property type="entry name" value="Guanylate Kinase phosphate binding domain"/>
    <property type="match status" value="1"/>
</dbReference>
<dbReference type="InterPro" id="IPR017665">
    <property type="entry name" value="Guanylate_kinase"/>
</dbReference>
<reference evidence="14" key="1">
    <citation type="journal article" date="2019" name="Int. J. Syst. Evol. Microbiol.">
        <title>The Global Catalogue of Microorganisms (GCM) 10K type strain sequencing project: providing services to taxonomists for standard genome sequencing and annotation.</title>
        <authorList>
            <consortium name="The Broad Institute Genomics Platform"/>
            <consortium name="The Broad Institute Genome Sequencing Center for Infectious Disease"/>
            <person name="Wu L."/>
            <person name="Ma J."/>
        </authorList>
    </citation>
    <scope>NUCLEOTIDE SEQUENCE [LARGE SCALE GENOMIC DNA]</scope>
    <source>
        <strain evidence="14">ZS-22-S1</strain>
    </source>
</reference>
<dbReference type="NCBIfam" id="TIGR03263">
    <property type="entry name" value="guanyl_kin"/>
    <property type="match status" value="1"/>
</dbReference>
<feature type="binding site" evidence="11">
    <location>
        <begin position="5"/>
        <end position="12"/>
    </location>
    <ligand>
        <name>ATP</name>
        <dbReference type="ChEBI" id="CHEBI:30616"/>
    </ligand>
</feature>
<dbReference type="SUPFAM" id="SSF52540">
    <property type="entry name" value="P-loop containing nucleoside triphosphate hydrolases"/>
    <property type="match status" value="1"/>
</dbReference>
<dbReference type="CDD" id="cd00071">
    <property type="entry name" value="GMPK"/>
    <property type="match status" value="1"/>
</dbReference>
<sequence>MVLAGPSGVGKSSVVHELRKLYPDLWFSVSATTREQRPGERDGVDYRFVTADEFDRMIEKDDLLEWAEIHRGTHRSGTPRTPIEERLTTGRPALVEVDLQGARNLRKAMPEALLVFISPPSWEALVERLVGRGTESPEVVERRLRTAKEELAAQDEFDEVVVNTDLRSTAEQLLKLMLDKSSSHQLENHE</sequence>
<evidence type="ECO:0000256" key="2">
    <source>
        <dbReference type="ARBA" id="ARBA00005790"/>
    </source>
</evidence>
<keyword evidence="8 11" id="KW-0067">ATP-binding</keyword>
<evidence type="ECO:0000259" key="12">
    <source>
        <dbReference type="PROSITE" id="PS50052"/>
    </source>
</evidence>
<dbReference type="Proteomes" id="UP001595859">
    <property type="component" value="Unassembled WGS sequence"/>
</dbReference>
<evidence type="ECO:0000256" key="3">
    <source>
        <dbReference type="ARBA" id="ARBA00012961"/>
    </source>
</evidence>
<keyword evidence="5 11" id="KW-0808">Transferase</keyword>
<evidence type="ECO:0000256" key="11">
    <source>
        <dbReference type="HAMAP-Rule" id="MF_00328"/>
    </source>
</evidence>
<dbReference type="EC" id="2.7.4.8" evidence="3 11"/>
<evidence type="ECO:0000256" key="10">
    <source>
        <dbReference type="ARBA" id="ARBA00048594"/>
    </source>
</evidence>
<dbReference type="Pfam" id="PF00625">
    <property type="entry name" value="Guanylate_kin"/>
    <property type="match status" value="1"/>
</dbReference>
<evidence type="ECO:0000256" key="5">
    <source>
        <dbReference type="ARBA" id="ARBA00022679"/>
    </source>
</evidence>
<dbReference type="PANTHER" id="PTHR23117:SF13">
    <property type="entry name" value="GUANYLATE KINASE"/>
    <property type="match status" value="1"/>
</dbReference>
<feature type="domain" description="Guanylate kinase-like" evidence="12">
    <location>
        <begin position="1"/>
        <end position="178"/>
    </location>
</feature>
<dbReference type="InterPro" id="IPR008145">
    <property type="entry name" value="GK/Ca_channel_bsu"/>
</dbReference>
<dbReference type="RefSeq" id="WP_378059478.1">
    <property type="nucleotide sequence ID" value="NZ_JBHSIS010000020.1"/>
</dbReference>
<dbReference type="EMBL" id="JBHSIS010000020">
    <property type="protein sequence ID" value="MFC4857479.1"/>
    <property type="molecule type" value="Genomic_DNA"/>
</dbReference>
<dbReference type="InterPro" id="IPR027417">
    <property type="entry name" value="P-loop_NTPase"/>
</dbReference>